<evidence type="ECO:0000256" key="8">
    <source>
        <dbReference type="ARBA" id="ARBA00022840"/>
    </source>
</evidence>
<evidence type="ECO:0000256" key="6">
    <source>
        <dbReference type="ARBA" id="ARBA00022618"/>
    </source>
</evidence>
<feature type="domain" description="Mur ligase central" evidence="17">
    <location>
        <begin position="111"/>
        <end position="287"/>
    </location>
</feature>
<dbReference type="Proteomes" id="UP001612915">
    <property type="component" value="Unassembled WGS sequence"/>
</dbReference>
<keyword evidence="4 14" id="KW-0963">Cytoplasm</keyword>
<feature type="binding site" evidence="14">
    <location>
        <begin position="113"/>
        <end position="119"/>
    </location>
    <ligand>
        <name>ATP</name>
        <dbReference type="ChEBI" id="CHEBI:30616"/>
    </ligand>
</feature>
<comment type="function">
    <text evidence="14">Cell wall formation.</text>
</comment>
<dbReference type="InterPro" id="IPR000713">
    <property type="entry name" value="Mur_ligase_N"/>
</dbReference>
<dbReference type="InterPro" id="IPR050061">
    <property type="entry name" value="MurCDEF_pg_biosynth"/>
</dbReference>
<dbReference type="InterPro" id="IPR004101">
    <property type="entry name" value="Mur_ligase_C"/>
</dbReference>
<dbReference type="Gene3D" id="3.90.190.20">
    <property type="entry name" value="Mur ligase, C-terminal domain"/>
    <property type="match status" value="1"/>
</dbReference>
<keyword evidence="10 14" id="KW-0573">Peptidoglycan synthesis</keyword>
<dbReference type="PANTHER" id="PTHR43445">
    <property type="entry name" value="UDP-N-ACETYLMURAMATE--L-ALANINE LIGASE-RELATED"/>
    <property type="match status" value="1"/>
</dbReference>
<evidence type="ECO:0000256" key="12">
    <source>
        <dbReference type="ARBA" id="ARBA00023316"/>
    </source>
</evidence>
<evidence type="ECO:0000256" key="4">
    <source>
        <dbReference type="ARBA" id="ARBA00022490"/>
    </source>
</evidence>
<dbReference type="SUPFAM" id="SSF53244">
    <property type="entry name" value="MurD-like peptide ligases, peptide-binding domain"/>
    <property type="match status" value="1"/>
</dbReference>
<dbReference type="NCBIfam" id="TIGR01082">
    <property type="entry name" value="murC"/>
    <property type="match status" value="1"/>
</dbReference>
<accession>A0ABW8ATJ7</accession>
<dbReference type="HAMAP" id="MF_00046">
    <property type="entry name" value="MurC"/>
    <property type="match status" value="1"/>
</dbReference>
<proteinExistence type="inferred from homology"/>
<keyword evidence="5 14" id="KW-0436">Ligase</keyword>
<dbReference type="Pfam" id="PF01225">
    <property type="entry name" value="Mur_ligase"/>
    <property type="match status" value="1"/>
</dbReference>
<dbReference type="Pfam" id="PF02875">
    <property type="entry name" value="Mur_ligase_C"/>
    <property type="match status" value="1"/>
</dbReference>
<comment type="subcellular location">
    <subcellularLocation>
        <location evidence="1 14">Cytoplasm</location>
    </subcellularLocation>
</comment>
<keyword evidence="19" id="KW-1185">Reference proteome</keyword>
<dbReference type="InterPro" id="IPR013221">
    <property type="entry name" value="Mur_ligase_cen"/>
</dbReference>
<evidence type="ECO:0000256" key="14">
    <source>
        <dbReference type="HAMAP-Rule" id="MF_00046"/>
    </source>
</evidence>
<dbReference type="PANTHER" id="PTHR43445:SF3">
    <property type="entry name" value="UDP-N-ACETYLMURAMATE--L-ALANINE LIGASE"/>
    <property type="match status" value="1"/>
</dbReference>
<dbReference type="GO" id="GO:0008763">
    <property type="term" value="F:UDP-N-acetylmuramate-L-alanine ligase activity"/>
    <property type="evidence" value="ECO:0007669"/>
    <property type="project" value="UniProtKB-EC"/>
</dbReference>
<evidence type="ECO:0000256" key="5">
    <source>
        <dbReference type="ARBA" id="ARBA00022598"/>
    </source>
</evidence>
<keyword evidence="6 14" id="KW-0132">Cell division</keyword>
<dbReference type="Gene3D" id="3.40.50.720">
    <property type="entry name" value="NAD(P)-binding Rossmann-like Domain"/>
    <property type="match status" value="1"/>
</dbReference>
<sequence>MSAVLDGPFHLIGVGGAGMSGIALLLADRGLATSGSDGRDSAVLQTLRDAGVRVFVGHAAEQVPAGSTVVVSSAVKEDNPELAAARAAGLSVLHRSEALAALMADRRGVAVAGTHGKTSTTGMVTVVLRECGLDPSFAIGGQLTDSGVGAHAGAGEAFVAEADESDGSFLRYRPEVAVITNVEADHLDHYGTAEAVDAAFVEFCRTVRAGGLVVACGDDPGVRRVLEAVGPELAARGVQVSRYGYEPGLGNDVLLTAADPLGIEGVGSVRLQVPGRHMALNAAAAWRVAVHLGAEPAEALQALAAFAGTKRRFELRGTARGIRVFDDYAHHPTEIRALLAAARPVAGDGRLVVVFQPHLPSRTRAFAREFGEALSAADEVVVLDVYAAREAPDPQVNGALVAGYVTGVATHADVPASAVPDLVAGLTKPGDVVLTVGAGDVTELGPLILDALAEPAATR</sequence>
<evidence type="ECO:0000259" key="17">
    <source>
        <dbReference type="Pfam" id="PF08245"/>
    </source>
</evidence>
<dbReference type="InterPro" id="IPR036565">
    <property type="entry name" value="Mur-like_cat_sf"/>
</dbReference>
<keyword evidence="11 14" id="KW-0131">Cell cycle</keyword>
<keyword evidence="12 14" id="KW-0961">Cell wall biogenesis/degradation</keyword>
<keyword evidence="7 14" id="KW-0547">Nucleotide-binding</keyword>
<evidence type="ECO:0000259" key="15">
    <source>
        <dbReference type="Pfam" id="PF01225"/>
    </source>
</evidence>
<dbReference type="EMBL" id="JBITLV010000007">
    <property type="protein sequence ID" value="MFI7589413.1"/>
    <property type="molecule type" value="Genomic_DNA"/>
</dbReference>
<evidence type="ECO:0000256" key="1">
    <source>
        <dbReference type="ARBA" id="ARBA00004496"/>
    </source>
</evidence>
<evidence type="ECO:0000256" key="7">
    <source>
        <dbReference type="ARBA" id="ARBA00022741"/>
    </source>
</evidence>
<evidence type="ECO:0000313" key="18">
    <source>
        <dbReference type="EMBL" id="MFI7589413.1"/>
    </source>
</evidence>
<evidence type="ECO:0000313" key="19">
    <source>
        <dbReference type="Proteomes" id="UP001612915"/>
    </source>
</evidence>
<feature type="domain" description="Mur ligase C-terminal" evidence="16">
    <location>
        <begin position="311"/>
        <end position="439"/>
    </location>
</feature>
<comment type="pathway">
    <text evidence="2 14">Cell wall biogenesis; peptidoglycan biosynthesis.</text>
</comment>
<dbReference type="EC" id="6.3.2.8" evidence="3 14"/>
<comment type="caution">
    <text evidence="18">The sequence shown here is derived from an EMBL/GenBank/DDBJ whole genome shotgun (WGS) entry which is preliminary data.</text>
</comment>
<comment type="similarity">
    <text evidence="14">Belongs to the MurCDEF family.</text>
</comment>
<evidence type="ECO:0000256" key="2">
    <source>
        <dbReference type="ARBA" id="ARBA00004752"/>
    </source>
</evidence>
<evidence type="ECO:0000256" key="9">
    <source>
        <dbReference type="ARBA" id="ARBA00022960"/>
    </source>
</evidence>
<protein>
    <recommendedName>
        <fullName evidence="3 14">UDP-N-acetylmuramate--L-alanine ligase</fullName>
        <ecNumber evidence="3 14">6.3.2.8</ecNumber>
    </recommendedName>
    <alternativeName>
        <fullName evidence="14">UDP-N-acetylmuramoyl-L-alanine synthetase</fullName>
    </alternativeName>
</protein>
<evidence type="ECO:0000256" key="3">
    <source>
        <dbReference type="ARBA" id="ARBA00012211"/>
    </source>
</evidence>
<organism evidence="18 19">
    <name type="scientific">Spongisporangium articulatum</name>
    <dbReference type="NCBI Taxonomy" id="3362603"/>
    <lineage>
        <taxon>Bacteria</taxon>
        <taxon>Bacillati</taxon>
        <taxon>Actinomycetota</taxon>
        <taxon>Actinomycetes</taxon>
        <taxon>Kineosporiales</taxon>
        <taxon>Kineosporiaceae</taxon>
        <taxon>Spongisporangium</taxon>
    </lineage>
</organism>
<evidence type="ECO:0000256" key="10">
    <source>
        <dbReference type="ARBA" id="ARBA00022984"/>
    </source>
</evidence>
<gene>
    <name evidence="14 18" type="primary">murC</name>
    <name evidence="18" type="ORF">ACIB24_20305</name>
</gene>
<evidence type="ECO:0000256" key="13">
    <source>
        <dbReference type="ARBA" id="ARBA00047833"/>
    </source>
</evidence>
<name>A0ABW8ATJ7_9ACTN</name>
<dbReference type="InterPro" id="IPR005758">
    <property type="entry name" value="UDP-N-AcMur_Ala_ligase_MurC"/>
</dbReference>
<keyword evidence="9 14" id="KW-0133">Cell shape</keyword>
<dbReference type="InterPro" id="IPR036615">
    <property type="entry name" value="Mur_ligase_C_dom_sf"/>
</dbReference>
<dbReference type="SUPFAM" id="SSF51984">
    <property type="entry name" value="MurCD N-terminal domain"/>
    <property type="match status" value="1"/>
</dbReference>
<keyword evidence="8 14" id="KW-0067">ATP-binding</keyword>
<evidence type="ECO:0000259" key="16">
    <source>
        <dbReference type="Pfam" id="PF02875"/>
    </source>
</evidence>
<dbReference type="Pfam" id="PF08245">
    <property type="entry name" value="Mur_ligase_M"/>
    <property type="match status" value="1"/>
</dbReference>
<dbReference type="Gene3D" id="3.40.1190.10">
    <property type="entry name" value="Mur-like, catalytic domain"/>
    <property type="match status" value="1"/>
</dbReference>
<dbReference type="SUPFAM" id="SSF53623">
    <property type="entry name" value="MurD-like peptide ligases, catalytic domain"/>
    <property type="match status" value="1"/>
</dbReference>
<feature type="domain" description="Mur ligase N-terminal catalytic" evidence="15">
    <location>
        <begin position="9"/>
        <end position="106"/>
    </location>
</feature>
<dbReference type="RefSeq" id="WP_398284005.1">
    <property type="nucleotide sequence ID" value="NZ_JBITLV010000007.1"/>
</dbReference>
<evidence type="ECO:0000256" key="11">
    <source>
        <dbReference type="ARBA" id="ARBA00023306"/>
    </source>
</evidence>
<comment type="catalytic activity">
    <reaction evidence="13 14">
        <text>UDP-N-acetyl-alpha-D-muramate + L-alanine + ATP = UDP-N-acetyl-alpha-D-muramoyl-L-alanine + ADP + phosphate + H(+)</text>
        <dbReference type="Rhea" id="RHEA:23372"/>
        <dbReference type="ChEBI" id="CHEBI:15378"/>
        <dbReference type="ChEBI" id="CHEBI:30616"/>
        <dbReference type="ChEBI" id="CHEBI:43474"/>
        <dbReference type="ChEBI" id="CHEBI:57972"/>
        <dbReference type="ChEBI" id="CHEBI:70757"/>
        <dbReference type="ChEBI" id="CHEBI:83898"/>
        <dbReference type="ChEBI" id="CHEBI:456216"/>
        <dbReference type="EC" id="6.3.2.8"/>
    </reaction>
</comment>
<reference evidence="18 19" key="1">
    <citation type="submission" date="2024-10" db="EMBL/GenBank/DDBJ databases">
        <title>The Natural Products Discovery Center: Release of the First 8490 Sequenced Strains for Exploring Actinobacteria Biosynthetic Diversity.</title>
        <authorList>
            <person name="Kalkreuter E."/>
            <person name="Kautsar S.A."/>
            <person name="Yang D."/>
            <person name="Bader C.D."/>
            <person name="Teijaro C.N."/>
            <person name="Fluegel L."/>
            <person name="Davis C.M."/>
            <person name="Simpson J.R."/>
            <person name="Lauterbach L."/>
            <person name="Steele A.D."/>
            <person name="Gui C."/>
            <person name="Meng S."/>
            <person name="Li G."/>
            <person name="Viehrig K."/>
            <person name="Ye F."/>
            <person name="Su P."/>
            <person name="Kiefer A.F."/>
            <person name="Nichols A."/>
            <person name="Cepeda A.J."/>
            <person name="Yan W."/>
            <person name="Fan B."/>
            <person name="Jiang Y."/>
            <person name="Adhikari A."/>
            <person name="Zheng C.-J."/>
            <person name="Schuster L."/>
            <person name="Cowan T.M."/>
            <person name="Smanski M.J."/>
            <person name="Chevrette M.G."/>
            <person name="De Carvalho L.P.S."/>
            <person name="Shen B."/>
        </authorList>
    </citation>
    <scope>NUCLEOTIDE SEQUENCE [LARGE SCALE GENOMIC DNA]</scope>
    <source>
        <strain evidence="18 19">NPDC049639</strain>
    </source>
</reference>